<evidence type="ECO:0000313" key="8">
    <source>
        <dbReference type="Proteomes" id="UP000824596"/>
    </source>
</evidence>
<evidence type="ECO:0000256" key="3">
    <source>
        <dbReference type="ARBA" id="ARBA00022833"/>
    </source>
</evidence>
<keyword evidence="1" id="KW-0479">Metal-binding</keyword>
<keyword evidence="8" id="KW-1185">Reference proteome</keyword>
<protein>
    <submittedName>
        <fullName evidence="7">MYND finger domain-containing protein</fullName>
    </submittedName>
</protein>
<reference evidence="7" key="1">
    <citation type="submission" date="2021-09" db="EMBL/GenBank/DDBJ databases">
        <title>A high-quality genome of the endoparasitic fungus Hirsutella rhossiliensis with a comparison of Hirsutella genomes reveals transposable elements contributing to genome size variation.</title>
        <authorList>
            <person name="Lin R."/>
            <person name="Jiao Y."/>
            <person name="Sun X."/>
            <person name="Ling J."/>
            <person name="Xie B."/>
            <person name="Cheng X."/>
        </authorList>
    </citation>
    <scope>NUCLEOTIDE SEQUENCE</scope>
    <source>
        <strain evidence="7">HR02</strain>
    </source>
</reference>
<comment type="caution">
    <text evidence="7">The sequence shown here is derived from an EMBL/GenBank/DDBJ whole genome shotgun (WGS) entry which is preliminary data.</text>
</comment>
<dbReference type="GO" id="GO:0008270">
    <property type="term" value="F:zinc ion binding"/>
    <property type="evidence" value="ECO:0007669"/>
    <property type="project" value="UniProtKB-KW"/>
</dbReference>
<dbReference type="GeneID" id="68357550"/>
<dbReference type="SUPFAM" id="SSF144232">
    <property type="entry name" value="HIT/MYND zinc finger-like"/>
    <property type="match status" value="1"/>
</dbReference>
<evidence type="ECO:0000313" key="7">
    <source>
        <dbReference type="EMBL" id="KAH0960266.1"/>
    </source>
</evidence>
<organism evidence="7 8">
    <name type="scientific">Hirsutella rhossiliensis</name>
    <dbReference type="NCBI Taxonomy" id="111463"/>
    <lineage>
        <taxon>Eukaryota</taxon>
        <taxon>Fungi</taxon>
        <taxon>Dikarya</taxon>
        <taxon>Ascomycota</taxon>
        <taxon>Pezizomycotina</taxon>
        <taxon>Sordariomycetes</taxon>
        <taxon>Hypocreomycetidae</taxon>
        <taxon>Hypocreales</taxon>
        <taxon>Ophiocordycipitaceae</taxon>
        <taxon>Hirsutella</taxon>
    </lineage>
</organism>
<accession>A0A9P8MU51</accession>
<dbReference type="AlphaFoldDB" id="A0A9P8MU51"/>
<evidence type="ECO:0000256" key="2">
    <source>
        <dbReference type="ARBA" id="ARBA00022771"/>
    </source>
</evidence>
<dbReference type="RefSeq" id="XP_044717779.1">
    <property type="nucleotide sequence ID" value="XM_044866892.1"/>
</dbReference>
<dbReference type="Proteomes" id="UP000824596">
    <property type="component" value="Unassembled WGS sequence"/>
</dbReference>
<dbReference type="Pfam" id="PF01753">
    <property type="entry name" value="zf-MYND"/>
    <property type="match status" value="1"/>
</dbReference>
<sequence length="652" mass="73768">MTVDEPAAIPLTRPSCSARDANGVPCLKVPLIACPRCLLVAYCDAACRERHWDVHRPDCTRDFAVKCNEASAADMDDEDDDLIAAESTSFWCKYPATDVLNLDKNEGRYYDDRLDLLFTGESGVRHFIYSVVKLPETASPKLHVAINEASNLHVARTFFALSLLTARDRDPVVNAEACIHMWYSARMPRVLRDHVQSVVRENLGGTLEDMATISAATGVSPTRPCRLTWSLANLSVEVELRQSQWAAIRNHLVPCKSLGLAQSLILRYVDTRRRAESPCRFLARMTRSRALGLMKWHDDGILLPYGHPRDAFNTLNPIFFQGSEKYPAGASAEPLSEWPMELLDYRVSPAVNDVYGKMFYYLRDLLVEFQRRLAKTSLNLQLSCEATAELTDWTPALQFERPFDRIEVGHHWDVHPFLTLVAFSNLLRHEDENPFATLLTITRDSVMHGMPCLGANLQSERQHLYRPYNAVLDELAPPAAAGDKADVRDVVRRRLGLLMWRNWDKFASRYLLFPGHFAFASLIDPRAVDEHRSVVQAGFLGLAAREKHLITRRWPNRLVHSKKDKPSLRDFNRWLGWPSTVPLRWLEWKRCGDVSNQEWDSWMRDKSDGGSESGGEAEGQGDGGADEAGGAMKGKGKKKKQKRGKKSKGKKK</sequence>
<dbReference type="Gene3D" id="6.10.140.2220">
    <property type="match status" value="1"/>
</dbReference>
<evidence type="ECO:0000259" key="6">
    <source>
        <dbReference type="PROSITE" id="PS50865"/>
    </source>
</evidence>
<gene>
    <name evidence="7" type="ORF">HRG_08421</name>
</gene>
<evidence type="ECO:0000256" key="5">
    <source>
        <dbReference type="SAM" id="MobiDB-lite"/>
    </source>
</evidence>
<dbReference type="OrthoDB" id="5282002at2759"/>
<evidence type="ECO:0000256" key="4">
    <source>
        <dbReference type="PROSITE-ProRule" id="PRU00134"/>
    </source>
</evidence>
<proteinExistence type="predicted"/>
<feature type="domain" description="MYND-type" evidence="6">
    <location>
        <begin position="13"/>
        <end position="59"/>
    </location>
</feature>
<dbReference type="PROSITE" id="PS50865">
    <property type="entry name" value="ZF_MYND_2"/>
    <property type="match status" value="1"/>
</dbReference>
<evidence type="ECO:0000256" key="1">
    <source>
        <dbReference type="ARBA" id="ARBA00022723"/>
    </source>
</evidence>
<keyword evidence="3" id="KW-0862">Zinc</keyword>
<keyword evidence="2 4" id="KW-0863">Zinc-finger</keyword>
<feature type="region of interest" description="Disordered" evidence="5">
    <location>
        <begin position="599"/>
        <end position="652"/>
    </location>
</feature>
<name>A0A9P8MU51_9HYPO</name>
<feature type="compositionally biased region" description="Basic residues" evidence="5">
    <location>
        <begin position="634"/>
        <end position="652"/>
    </location>
</feature>
<dbReference type="EMBL" id="JAIZPD010000010">
    <property type="protein sequence ID" value="KAH0960266.1"/>
    <property type="molecule type" value="Genomic_DNA"/>
</dbReference>
<dbReference type="InterPro" id="IPR002893">
    <property type="entry name" value="Znf_MYND"/>
</dbReference>
<dbReference type="Pfam" id="PF14737">
    <property type="entry name" value="DUF4470"/>
    <property type="match status" value="1"/>
</dbReference>
<dbReference type="InterPro" id="IPR027974">
    <property type="entry name" value="DUF4470"/>
</dbReference>
<feature type="compositionally biased region" description="Gly residues" evidence="5">
    <location>
        <begin position="611"/>
        <end position="633"/>
    </location>
</feature>